<feature type="transmembrane region" description="Helical" evidence="8">
    <location>
        <begin position="331"/>
        <end position="357"/>
    </location>
</feature>
<evidence type="ECO:0000256" key="6">
    <source>
        <dbReference type="ARBA" id="ARBA00023136"/>
    </source>
</evidence>
<dbReference type="SUPFAM" id="SSF103473">
    <property type="entry name" value="MFS general substrate transporter"/>
    <property type="match status" value="1"/>
</dbReference>
<dbReference type="PANTHER" id="PTHR23513:SF9">
    <property type="entry name" value="ENTEROBACTIN EXPORTER ENTS"/>
    <property type="match status" value="1"/>
</dbReference>
<dbReference type="Proteomes" id="UP000642748">
    <property type="component" value="Unassembled WGS sequence"/>
</dbReference>
<protein>
    <submittedName>
        <fullName evidence="10">MFS transporter</fullName>
    </submittedName>
</protein>
<dbReference type="InterPro" id="IPR010290">
    <property type="entry name" value="TM_effector"/>
</dbReference>
<dbReference type="Gene3D" id="1.20.1250.20">
    <property type="entry name" value="MFS general substrate transporter like domains"/>
    <property type="match status" value="1"/>
</dbReference>
<keyword evidence="3" id="KW-1003">Cell membrane</keyword>
<evidence type="ECO:0000313" key="10">
    <source>
        <dbReference type="EMBL" id="GIH17612.1"/>
    </source>
</evidence>
<comment type="caution">
    <text evidence="10">The sequence shown here is derived from an EMBL/GenBank/DDBJ whole genome shotgun (WGS) entry which is preliminary data.</text>
</comment>
<gene>
    <name evidence="10" type="ORF">Raf01_57840</name>
</gene>
<dbReference type="GO" id="GO:0005886">
    <property type="term" value="C:plasma membrane"/>
    <property type="evidence" value="ECO:0007669"/>
    <property type="project" value="UniProtKB-SubCell"/>
</dbReference>
<feature type="domain" description="Major facilitator superfamily (MFS) profile" evidence="9">
    <location>
        <begin position="255"/>
        <end position="446"/>
    </location>
</feature>
<name>A0A8J3QWX8_9ACTN</name>
<dbReference type="InterPro" id="IPR020846">
    <property type="entry name" value="MFS_dom"/>
</dbReference>
<feature type="transmembrane region" description="Helical" evidence="8">
    <location>
        <begin position="185"/>
        <end position="206"/>
    </location>
</feature>
<feature type="transmembrane region" description="Helical" evidence="8">
    <location>
        <begin position="254"/>
        <end position="278"/>
    </location>
</feature>
<evidence type="ECO:0000256" key="2">
    <source>
        <dbReference type="ARBA" id="ARBA00022448"/>
    </source>
</evidence>
<evidence type="ECO:0000259" key="9">
    <source>
        <dbReference type="PROSITE" id="PS50850"/>
    </source>
</evidence>
<reference evidence="10" key="1">
    <citation type="submission" date="2021-01" db="EMBL/GenBank/DDBJ databases">
        <title>Whole genome shotgun sequence of Rugosimonospora africana NBRC 104875.</title>
        <authorList>
            <person name="Komaki H."/>
            <person name="Tamura T."/>
        </authorList>
    </citation>
    <scope>NUCLEOTIDE SEQUENCE</scope>
    <source>
        <strain evidence="10">NBRC 104875</strain>
    </source>
</reference>
<evidence type="ECO:0000256" key="7">
    <source>
        <dbReference type="SAM" id="MobiDB-lite"/>
    </source>
</evidence>
<keyword evidence="11" id="KW-1185">Reference proteome</keyword>
<evidence type="ECO:0000313" key="11">
    <source>
        <dbReference type="Proteomes" id="UP000642748"/>
    </source>
</evidence>
<comment type="subcellular location">
    <subcellularLocation>
        <location evidence="1">Cell inner membrane</location>
        <topology evidence="1">Multi-pass membrane protein</topology>
    </subcellularLocation>
</comment>
<keyword evidence="2" id="KW-0813">Transport</keyword>
<feature type="transmembrane region" description="Helical" evidence="8">
    <location>
        <begin position="89"/>
        <end position="108"/>
    </location>
</feature>
<evidence type="ECO:0000256" key="3">
    <source>
        <dbReference type="ARBA" id="ARBA00022475"/>
    </source>
</evidence>
<evidence type="ECO:0000256" key="5">
    <source>
        <dbReference type="ARBA" id="ARBA00022989"/>
    </source>
</evidence>
<dbReference type="EMBL" id="BONZ01000056">
    <property type="protein sequence ID" value="GIH17612.1"/>
    <property type="molecule type" value="Genomic_DNA"/>
</dbReference>
<evidence type="ECO:0000256" key="8">
    <source>
        <dbReference type="SAM" id="Phobius"/>
    </source>
</evidence>
<accession>A0A8J3QWX8</accession>
<organism evidence="10 11">
    <name type="scientific">Rugosimonospora africana</name>
    <dbReference type="NCBI Taxonomy" id="556532"/>
    <lineage>
        <taxon>Bacteria</taxon>
        <taxon>Bacillati</taxon>
        <taxon>Actinomycetota</taxon>
        <taxon>Actinomycetes</taxon>
        <taxon>Micromonosporales</taxon>
        <taxon>Micromonosporaceae</taxon>
        <taxon>Rugosimonospora</taxon>
    </lineage>
</organism>
<evidence type="ECO:0000256" key="1">
    <source>
        <dbReference type="ARBA" id="ARBA00004429"/>
    </source>
</evidence>
<feature type="transmembrane region" description="Helical" evidence="8">
    <location>
        <begin position="120"/>
        <end position="141"/>
    </location>
</feature>
<dbReference type="GO" id="GO:0022857">
    <property type="term" value="F:transmembrane transporter activity"/>
    <property type="evidence" value="ECO:0007669"/>
    <property type="project" value="InterPro"/>
</dbReference>
<feature type="compositionally biased region" description="Basic and acidic residues" evidence="7">
    <location>
        <begin position="18"/>
        <end position="31"/>
    </location>
</feature>
<dbReference type="RefSeq" id="WP_203921163.1">
    <property type="nucleotide sequence ID" value="NZ_BONZ01000056.1"/>
</dbReference>
<feature type="transmembrane region" description="Helical" evidence="8">
    <location>
        <begin position="298"/>
        <end position="319"/>
    </location>
</feature>
<keyword evidence="4 8" id="KW-0812">Transmembrane</keyword>
<feature type="transmembrane region" description="Helical" evidence="8">
    <location>
        <begin position="58"/>
        <end position="83"/>
    </location>
</feature>
<keyword evidence="6 8" id="KW-0472">Membrane</keyword>
<feature type="transmembrane region" description="Helical" evidence="8">
    <location>
        <begin position="415"/>
        <end position="439"/>
    </location>
</feature>
<dbReference type="PROSITE" id="PS50850">
    <property type="entry name" value="MFS"/>
    <property type="match status" value="1"/>
</dbReference>
<dbReference type="CDD" id="cd06173">
    <property type="entry name" value="MFS_MefA_like"/>
    <property type="match status" value="1"/>
</dbReference>
<evidence type="ECO:0000256" key="4">
    <source>
        <dbReference type="ARBA" id="ARBA00022692"/>
    </source>
</evidence>
<dbReference type="Pfam" id="PF05977">
    <property type="entry name" value="MFS_3"/>
    <property type="match status" value="1"/>
</dbReference>
<sequence length="446" mass="46677">MTETDARHQLTGPDDEAGAERTAPDSTERINVRPQPDAGWRRFAIDVRPLRHPAYRRVFIGNATSFFGTQFTAVAVPVQMYALTKSTLWVGYLGLAGLIPLLIFALWGGALADAVDRRRLLFVSSVLMWVCTLGLLAQAVLRVDSGSLLLVLVAAQSAAVAVSSPTRSAIIPRIVDLDEVPQANTLNYTASTAASVAGPLVAAVLIQYNVAWAYGVDAVTFTVALWAAFRLPAIAPEEGEGGGSRGRLADVMFGLRYLATTPVLLLSFAVDIVAMVLAQPRALFPAISAQRFHGGGIGWLYASIALGSVVAGLTSGWVARVRRQGTALIGAVVVWGLAVAAAGLAHSLWLCVLLLAVGGAADLVSAIYRQTILQTYAPDHLRGRMQGVFTAVVVGGPRLGDLRAGATAVPLGLGAAWVGGGIAASVVAVILAVVFPSLLRYAASRP</sequence>
<dbReference type="AlphaFoldDB" id="A0A8J3QWX8"/>
<feature type="region of interest" description="Disordered" evidence="7">
    <location>
        <begin position="1"/>
        <end position="33"/>
    </location>
</feature>
<keyword evidence="5 8" id="KW-1133">Transmembrane helix</keyword>
<dbReference type="PANTHER" id="PTHR23513">
    <property type="entry name" value="INTEGRAL MEMBRANE EFFLUX PROTEIN-RELATED"/>
    <property type="match status" value="1"/>
</dbReference>
<dbReference type="InterPro" id="IPR036259">
    <property type="entry name" value="MFS_trans_sf"/>
</dbReference>
<proteinExistence type="predicted"/>